<accession>A0A0E9PEW8</accession>
<reference evidence="1" key="1">
    <citation type="submission" date="2014-11" db="EMBL/GenBank/DDBJ databases">
        <authorList>
            <person name="Amaro Gonzalez C."/>
        </authorList>
    </citation>
    <scope>NUCLEOTIDE SEQUENCE</scope>
</reference>
<name>A0A0E9PEW8_ANGAN</name>
<protein>
    <submittedName>
        <fullName evidence="1">Uncharacterized protein</fullName>
    </submittedName>
</protein>
<evidence type="ECO:0000313" key="1">
    <source>
        <dbReference type="EMBL" id="JAH03084.1"/>
    </source>
</evidence>
<dbReference type="EMBL" id="GBXM01105493">
    <property type="protein sequence ID" value="JAH03084.1"/>
    <property type="molecule type" value="Transcribed_RNA"/>
</dbReference>
<proteinExistence type="predicted"/>
<organism evidence="1">
    <name type="scientific">Anguilla anguilla</name>
    <name type="common">European freshwater eel</name>
    <name type="synonym">Muraena anguilla</name>
    <dbReference type="NCBI Taxonomy" id="7936"/>
    <lineage>
        <taxon>Eukaryota</taxon>
        <taxon>Metazoa</taxon>
        <taxon>Chordata</taxon>
        <taxon>Craniata</taxon>
        <taxon>Vertebrata</taxon>
        <taxon>Euteleostomi</taxon>
        <taxon>Actinopterygii</taxon>
        <taxon>Neopterygii</taxon>
        <taxon>Teleostei</taxon>
        <taxon>Anguilliformes</taxon>
        <taxon>Anguillidae</taxon>
        <taxon>Anguilla</taxon>
    </lineage>
</organism>
<sequence length="25" mass="2957">MNPMGFSETTCSLMDPKLRYHLRKT</sequence>
<dbReference type="AlphaFoldDB" id="A0A0E9PEW8"/>
<reference evidence="1" key="2">
    <citation type="journal article" date="2015" name="Fish Shellfish Immunol.">
        <title>Early steps in the European eel (Anguilla anguilla)-Vibrio vulnificus interaction in the gills: Role of the RtxA13 toxin.</title>
        <authorList>
            <person name="Callol A."/>
            <person name="Pajuelo D."/>
            <person name="Ebbesson L."/>
            <person name="Teles M."/>
            <person name="MacKenzie S."/>
            <person name="Amaro C."/>
        </authorList>
    </citation>
    <scope>NUCLEOTIDE SEQUENCE</scope>
</reference>